<name>A0ABX1VK07_9PLAN</name>
<keyword evidence="2" id="KW-1185">Reference proteome</keyword>
<proteinExistence type="predicted"/>
<evidence type="ECO:0000313" key="2">
    <source>
        <dbReference type="Proteomes" id="UP000609651"/>
    </source>
</evidence>
<accession>A0ABX1VK07</accession>
<dbReference type="InterPro" id="IPR029058">
    <property type="entry name" value="AB_hydrolase_fold"/>
</dbReference>
<dbReference type="RefSeq" id="WP_171188802.1">
    <property type="nucleotide sequence ID" value="NZ_WTPX01000121.1"/>
</dbReference>
<dbReference type="Gene3D" id="3.40.50.1820">
    <property type="entry name" value="alpha/beta hydrolase"/>
    <property type="match status" value="1"/>
</dbReference>
<gene>
    <name evidence="1" type="ORF">LzC2_32030</name>
</gene>
<dbReference type="Proteomes" id="UP000609651">
    <property type="component" value="Unassembled WGS sequence"/>
</dbReference>
<comment type="caution">
    <text evidence="1">The sequence shown here is derived from an EMBL/GenBank/DDBJ whole genome shotgun (WGS) entry which is preliminary data.</text>
</comment>
<dbReference type="EMBL" id="WTPX01000121">
    <property type="protein sequence ID" value="NNJ27106.1"/>
    <property type="molecule type" value="Genomic_DNA"/>
</dbReference>
<evidence type="ECO:0000313" key="1">
    <source>
        <dbReference type="EMBL" id="NNJ27106.1"/>
    </source>
</evidence>
<dbReference type="SUPFAM" id="SSF53474">
    <property type="entry name" value="alpha/beta-Hydrolases"/>
    <property type="match status" value="1"/>
</dbReference>
<evidence type="ECO:0008006" key="3">
    <source>
        <dbReference type="Google" id="ProtNLM"/>
    </source>
</evidence>
<reference evidence="1 2" key="1">
    <citation type="journal article" date="2020" name="Syst. Appl. Microbiol.">
        <title>Alienimonas chondri sp. nov., a novel planctomycete isolated from the biofilm of the red alga Chondrus crispus.</title>
        <authorList>
            <person name="Vitorino I."/>
            <person name="Albuquerque L."/>
            <person name="Wiegand S."/>
            <person name="Kallscheuer N."/>
            <person name="da Costa M.S."/>
            <person name="Lobo-da-Cunha A."/>
            <person name="Jogler C."/>
            <person name="Lage O.M."/>
        </authorList>
    </citation>
    <scope>NUCLEOTIDE SEQUENCE [LARGE SCALE GENOMIC DNA]</scope>
    <source>
        <strain evidence="1 2">LzC2</strain>
    </source>
</reference>
<organism evidence="1 2">
    <name type="scientific">Alienimonas chondri</name>
    <dbReference type="NCBI Taxonomy" id="2681879"/>
    <lineage>
        <taxon>Bacteria</taxon>
        <taxon>Pseudomonadati</taxon>
        <taxon>Planctomycetota</taxon>
        <taxon>Planctomycetia</taxon>
        <taxon>Planctomycetales</taxon>
        <taxon>Planctomycetaceae</taxon>
        <taxon>Alienimonas</taxon>
    </lineage>
</organism>
<sequence length="251" mass="26496">MSRPAAEWSETTVDGVPALVFEPPQAPDGGVVWLADFDALTPASLPSWGEALASRGVRFLCPRPGPTWWLDRDDPAFQPASGGGEEGPTPWRWLLDVLAPQAAERFGGPIAWAGAGAGGQAAIRAGFKRRSTPAVWAYAAAVQLDAVHGRGSTLDRLFPDSPERNGREQARVAGVLTDVNPLARPQRLHLACDPSEIWAPGCELLAEKLRSGGVPLESDFAPRSPSDREAALNAAGPAAVRLLADALTFAV</sequence>
<protein>
    <recommendedName>
        <fullName evidence="3">Esterase</fullName>
    </recommendedName>
</protein>